<evidence type="ECO:0000256" key="8">
    <source>
        <dbReference type="ARBA" id="ARBA00022840"/>
    </source>
</evidence>
<feature type="binding site" evidence="11">
    <location>
        <position position="157"/>
    </location>
    <ligand>
        <name>ATP</name>
        <dbReference type="ChEBI" id="CHEBI:30616"/>
    </ligand>
</feature>
<feature type="binding site" evidence="11">
    <location>
        <position position="140"/>
    </location>
    <ligand>
        <name>substrate</name>
    </ligand>
</feature>
<dbReference type="EC" id="2.7.1.71" evidence="3 11"/>
<evidence type="ECO:0000256" key="1">
    <source>
        <dbReference type="ARBA" id="ARBA00004842"/>
    </source>
</evidence>
<protein>
    <recommendedName>
        <fullName evidence="3 11">Shikimate kinase</fullName>
        <shortName evidence="11">SK</shortName>
        <ecNumber evidence="3 11">2.7.1.71</ecNumber>
    </recommendedName>
</protein>
<evidence type="ECO:0000256" key="10">
    <source>
        <dbReference type="ARBA" id="ARBA00048567"/>
    </source>
</evidence>
<proteinExistence type="inferred from homology"/>
<dbReference type="Pfam" id="PF01202">
    <property type="entry name" value="SKI"/>
    <property type="match status" value="1"/>
</dbReference>
<dbReference type="UniPathway" id="UPA00053">
    <property type="reaction ID" value="UER00088"/>
</dbReference>
<keyword evidence="9 11" id="KW-0057">Aromatic amino acid biosynthesis</keyword>
<accession>A0A844FFQ2</accession>
<dbReference type="GO" id="GO:0008652">
    <property type="term" value="P:amino acid biosynthetic process"/>
    <property type="evidence" value="ECO:0007669"/>
    <property type="project" value="UniProtKB-KW"/>
</dbReference>
<evidence type="ECO:0000256" key="3">
    <source>
        <dbReference type="ARBA" id="ARBA00012154"/>
    </source>
</evidence>
<comment type="caution">
    <text evidence="13">The sequence shown here is derived from an EMBL/GenBank/DDBJ whole genome shotgun (WGS) entry which is preliminary data.</text>
</comment>
<keyword evidence="4 11" id="KW-0028">Amino-acid biosynthesis</keyword>
<evidence type="ECO:0000256" key="9">
    <source>
        <dbReference type="ARBA" id="ARBA00023141"/>
    </source>
</evidence>
<dbReference type="CDD" id="cd00464">
    <property type="entry name" value="SK"/>
    <property type="match status" value="1"/>
</dbReference>
<feature type="binding site" evidence="11">
    <location>
        <position position="79"/>
    </location>
    <ligand>
        <name>substrate</name>
    </ligand>
</feature>
<dbReference type="Proteomes" id="UP000462760">
    <property type="component" value="Unassembled WGS sequence"/>
</dbReference>
<evidence type="ECO:0000256" key="4">
    <source>
        <dbReference type="ARBA" id="ARBA00022605"/>
    </source>
</evidence>
<dbReference type="GO" id="GO:0005829">
    <property type="term" value="C:cytosol"/>
    <property type="evidence" value="ECO:0007669"/>
    <property type="project" value="TreeGrafter"/>
</dbReference>
<keyword evidence="11" id="KW-0963">Cytoplasm</keyword>
<keyword evidence="11" id="KW-0479">Metal-binding</keyword>
<keyword evidence="11" id="KW-0460">Magnesium</keyword>
<dbReference type="GO" id="GO:0005524">
    <property type="term" value="F:ATP binding"/>
    <property type="evidence" value="ECO:0007669"/>
    <property type="project" value="UniProtKB-UniRule"/>
</dbReference>
<dbReference type="EMBL" id="JAKNID010000004">
    <property type="protein sequence ID" value="MCG4564221.1"/>
    <property type="molecule type" value="Genomic_DNA"/>
</dbReference>
<evidence type="ECO:0000256" key="11">
    <source>
        <dbReference type="HAMAP-Rule" id="MF_00109"/>
    </source>
</evidence>
<dbReference type="InterPro" id="IPR027417">
    <property type="entry name" value="P-loop_NTPase"/>
</dbReference>
<comment type="subunit">
    <text evidence="11">Monomer.</text>
</comment>
<dbReference type="GO" id="GO:0000287">
    <property type="term" value="F:magnesium ion binding"/>
    <property type="evidence" value="ECO:0007669"/>
    <property type="project" value="UniProtKB-UniRule"/>
</dbReference>
<dbReference type="InterPro" id="IPR031322">
    <property type="entry name" value="Shikimate/glucono_kinase"/>
</dbReference>
<dbReference type="GO" id="GO:0004765">
    <property type="term" value="F:shikimate kinase activity"/>
    <property type="evidence" value="ECO:0007669"/>
    <property type="project" value="UniProtKB-UniRule"/>
</dbReference>
<dbReference type="OrthoDB" id="9792692at2"/>
<feature type="binding site" evidence="11">
    <location>
        <begin position="11"/>
        <end position="16"/>
    </location>
    <ligand>
        <name>ATP</name>
        <dbReference type="ChEBI" id="CHEBI:30616"/>
    </ligand>
</feature>
<keyword evidence="6 11" id="KW-0547">Nucleotide-binding</keyword>
<name>A0A844FFQ2_9FIRM</name>
<reference evidence="12" key="2">
    <citation type="submission" date="2022-01" db="EMBL/GenBank/DDBJ databases">
        <title>Collection of gut derived symbiotic bacterial strains cultured from healthy donors.</title>
        <authorList>
            <person name="Lin H."/>
            <person name="Kohout C."/>
            <person name="Waligurski E."/>
            <person name="Pamer E.G."/>
        </authorList>
    </citation>
    <scope>NUCLEOTIDE SEQUENCE</scope>
    <source>
        <strain evidence="12">MSK.14.39</strain>
    </source>
</reference>
<dbReference type="RefSeq" id="WP_154483427.1">
    <property type="nucleotide sequence ID" value="NZ_JAHLOA010000004.1"/>
</dbReference>
<evidence type="ECO:0000256" key="2">
    <source>
        <dbReference type="ARBA" id="ARBA00006997"/>
    </source>
</evidence>
<feature type="binding site" evidence="11">
    <location>
        <position position="57"/>
    </location>
    <ligand>
        <name>substrate</name>
    </ligand>
</feature>
<reference evidence="13 14" key="1">
    <citation type="submission" date="2019-08" db="EMBL/GenBank/DDBJ databases">
        <title>In-depth cultivation of the pig gut microbiome towards novel bacterial diversity and tailored functional studies.</title>
        <authorList>
            <person name="Wylensek D."/>
            <person name="Hitch T.C.A."/>
            <person name="Clavel T."/>
        </authorList>
    </citation>
    <scope>NUCLEOTIDE SEQUENCE [LARGE SCALE GENOMIC DNA]</scope>
    <source>
        <strain evidence="13 14">Med78-601-WT-4W-RMD-3</strain>
    </source>
</reference>
<keyword evidence="15" id="KW-1185">Reference proteome</keyword>
<gene>
    <name evidence="11" type="primary">aroK</name>
    <name evidence="13" type="ORF">FYJ27_03825</name>
    <name evidence="12" type="ORF">L0P62_02060</name>
</gene>
<dbReference type="AlphaFoldDB" id="A0A844FFQ2"/>
<dbReference type="GO" id="GO:0009423">
    <property type="term" value="P:chorismate biosynthetic process"/>
    <property type="evidence" value="ECO:0007669"/>
    <property type="project" value="UniProtKB-UniRule"/>
</dbReference>
<feature type="binding site" evidence="11">
    <location>
        <position position="118"/>
    </location>
    <ligand>
        <name>ATP</name>
        <dbReference type="ChEBI" id="CHEBI:30616"/>
    </ligand>
</feature>
<dbReference type="PANTHER" id="PTHR21087:SF16">
    <property type="entry name" value="SHIKIMATE KINASE 1, CHLOROPLASTIC"/>
    <property type="match status" value="1"/>
</dbReference>
<comment type="similarity">
    <text evidence="2 11">Belongs to the shikimate kinase family.</text>
</comment>
<feature type="binding site" evidence="11">
    <location>
        <position position="33"/>
    </location>
    <ligand>
        <name>substrate</name>
    </ligand>
</feature>
<evidence type="ECO:0000256" key="7">
    <source>
        <dbReference type="ARBA" id="ARBA00022777"/>
    </source>
</evidence>
<dbReference type="Proteomes" id="UP001108123">
    <property type="component" value="Unassembled WGS sequence"/>
</dbReference>
<evidence type="ECO:0000313" key="14">
    <source>
        <dbReference type="Proteomes" id="UP000462760"/>
    </source>
</evidence>
<evidence type="ECO:0000313" key="13">
    <source>
        <dbReference type="EMBL" id="MSS42863.1"/>
    </source>
</evidence>
<comment type="function">
    <text evidence="11">Catalyzes the specific phosphorylation of the 3-hydroxyl group of shikimic acid using ATP as a cosubstrate.</text>
</comment>
<dbReference type="SUPFAM" id="SSF52540">
    <property type="entry name" value="P-loop containing nucleoside triphosphate hydrolases"/>
    <property type="match status" value="1"/>
</dbReference>
<evidence type="ECO:0000256" key="5">
    <source>
        <dbReference type="ARBA" id="ARBA00022679"/>
    </source>
</evidence>
<evidence type="ECO:0000313" key="15">
    <source>
        <dbReference type="Proteomes" id="UP001108123"/>
    </source>
</evidence>
<organism evidence="13 14">
    <name type="scientific">Anaerosalibacter bizertensis</name>
    <dbReference type="NCBI Taxonomy" id="932217"/>
    <lineage>
        <taxon>Bacteria</taxon>
        <taxon>Bacillati</taxon>
        <taxon>Bacillota</taxon>
        <taxon>Tissierellia</taxon>
        <taxon>Tissierellales</taxon>
        <taxon>Sporanaerobacteraceae</taxon>
        <taxon>Anaerosalibacter</taxon>
    </lineage>
</organism>
<sequence length="173" mass="19863">MKNIVLIGPSGVGKTTIGKYISSKLKIEQVDTDFIIEKKFSMSIENIFKKYGENWFRIEESNIVKEVSNKNNIVISTGGGVVINEKNIENLKSTGILFMLVGSIDTLTRNLMNSNKKRPLIGNYGYDEIYKNVKNMFFEREKLYIKSADYLISVDNRTIEEIGEEIISFYKKH</sequence>
<evidence type="ECO:0000313" key="12">
    <source>
        <dbReference type="EMBL" id="MCG4564221.1"/>
    </source>
</evidence>
<dbReference type="PRINTS" id="PR01100">
    <property type="entry name" value="SHIKIMTKNASE"/>
</dbReference>
<comment type="catalytic activity">
    <reaction evidence="10 11">
        <text>shikimate + ATP = 3-phosphoshikimate + ADP + H(+)</text>
        <dbReference type="Rhea" id="RHEA:13121"/>
        <dbReference type="ChEBI" id="CHEBI:15378"/>
        <dbReference type="ChEBI" id="CHEBI:30616"/>
        <dbReference type="ChEBI" id="CHEBI:36208"/>
        <dbReference type="ChEBI" id="CHEBI:145989"/>
        <dbReference type="ChEBI" id="CHEBI:456216"/>
        <dbReference type="EC" id="2.7.1.71"/>
    </reaction>
</comment>
<dbReference type="InterPro" id="IPR000623">
    <property type="entry name" value="Shikimate_kinase/TSH1"/>
</dbReference>
<dbReference type="InterPro" id="IPR023000">
    <property type="entry name" value="Shikimate_kinase_CS"/>
</dbReference>
<dbReference type="HAMAP" id="MF_00109">
    <property type="entry name" value="Shikimate_kinase"/>
    <property type="match status" value="1"/>
</dbReference>
<dbReference type="PROSITE" id="PS01128">
    <property type="entry name" value="SHIKIMATE_KINASE"/>
    <property type="match status" value="1"/>
</dbReference>
<keyword evidence="7 11" id="KW-0418">Kinase</keyword>
<keyword evidence="5 11" id="KW-0808">Transferase</keyword>
<dbReference type="GO" id="GO:0009073">
    <property type="term" value="P:aromatic amino acid family biosynthetic process"/>
    <property type="evidence" value="ECO:0007669"/>
    <property type="project" value="UniProtKB-KW"/>
</dbReference>
<comment type="subcellular location">
    <subcellularLocation>
        <location evidence="11">Cytoplasm</location>
    </subcellularLocation>
</comment>
<feature type="binding site" evidence="11">
    <location>
        <position position="15"/>
    </location>
    <ligand>
        <name>Mg(2+)</name>
        <dbReference type="ChEBI" id="CHEBI:18420"/>
    </ligand>
</feature>
<dbReference type="Gene3D" id="3.40.50.300">
    <property type="entry name" value="P-loop containing nucleotide triphosphate hydrolases"/>
    <property type="match status" value="1"/>
</dbReference>
<evidence type="ECO:0000256" key="6">
    <source>
        <dbReference type="ARBA" id="ARBA00022741"/>
    </source>
</evidence>
<keyword evidence="8 11" id="KW-0067">ATP-binding</keyword>
<dbReference type="EMBL" id="VULR01000004">
    <property type="protein sequence ID" value="MSS42863.1"/>
    <property type="molecule type" value="Genomic_DNA"/>
</dbReference>
<comment type="pathway">
    <text evidence="1 11">Metabolic intermediate biosynthesis; chorismate biosynthesis; chorismate from D-erythrose 4-phosphate and phosphoenolpyruvate: step 5/7.</text>
</comment>
<comment type="cofactor">
    <cofactor evidence="11">
        <name>Mg(2+)</name>
        <dbReference type="ChEBI" id="CHEBI:18420"/>
    </cofactor>
    <text evidence="11">Binds 1 Mg(2+) ion per subunit.</text>
</comment>
<dbReference type="PANTHER" id="PTHR21087">
    <property type="entry name" value="SHIKIMATE KINASE"/>
    <property type="match status" value="1"/>
</dbReference>